<sequence>MNLRLKPSERTIVCPTCNKMLYPWEHSCESCSTKFELCISSGQPIVDQENLILCDTCRRKSIASYRSLYNFCPLCHD</sequence>
<comment type="caution">
    <text evidence="10">The sequence shown here is derived from an EMBL/GenBank/DDBJ whole genome shotgun (WGS) entry which is preliminary data.</text>
</comment>
<proteinExistence type="predicted"/>
<dbReference type="InterPro" id="IPR056170">
    <property type="entry name" value="Znf_IFT121-like"/>
</dbReference>
<evidence type="ECO:0000256" key="4">
    <source>
        <dbReference type="ARBA" id="ARBA00022737"/>
    </source>
</evidence>
<evidence type="ECO:0000256" key="3">
    <source>
        <dbReference type="ARBA" id="ARBA00022574"/>
    </source>
</evidence>
<protein>
    <recommendedName>
        <fullName evidence="9">IFT121-like zinc finger domain-containing protein</fullName>
    </recommendedName>
</protein>
<reference evidence="10 11" key="1">
    <citation type="submission" date="2016-04" db="EMBL/GenBank/DDBJ databases">
        <title>The genome of Intoshia linei affirms orthonectids as highly simplified spiralians.</title>
        <authorList>
            <person name="Mikhailov K.V."/>
            <person name="Slusarev G.S."/>
            <person name="Nikitin M.A."/>
            <person name="Logacheva M.D."/>
            <person name="Penin A."/>
            <person name="Aleoshin V."/>
            <person name="Panchin Y.V."/>
        </authorList>
    </citation>
    <scope>NUCLEOTIDE SEQUENCE [LARGE SCALE GENOMIC DNA]</scope>
    <source>
        <strain evidence="10">Intl2013</strain>
        <tissue evidence="10">Whole animal</tissue>
    </source>
</reference>
<feature type="domain" description="IFT121-like zinc finger" evidence="9">
    <location>
        <begin position="37"/>
        <end position="76"/>
    </location>
</feature>
<keyword evidence="7" id="KW-0206">Cytoskeleton</keyword>
<evidence type="ECO:0000256" key="6">
    <source>
        <dbReference type="ARBA" id="ARBA00023069"/>
    </source>
</evidence>
<evidence type="ECO:0000256" key="1">
    <source>
        <dbReference type="ARBA" id="ARBA00004120"/>
    </source>
</evidence>
<evidence type="ECO:0000259" key="9">
    <source>
        <dbReference type="Pfam" id="PF23145"/>
    </source>
</evidence>
<accession>A0A177AQE0</accession>
<comment type="subcellular location">
    <subcellularLocation>
        <location evidence="1">Cytoplasm</location>
        <location evidence="1">Cytoskeleton</location>
        <location evidence="1">Cilium basal body</location>
    </subcellularLocation>
</comment>
<dbReference type="AlphaFoldDB" id="A0A177AQE0"/>
<keyword evidence="6" id="KW-0969">Cilium</keyword>
<keyword evidence="8" id="KW-0966">Cell projection</keyword>
<gene>
    <name evidence="10" type="ORF">A3Q56_08699</name>
</gene>
<organism evidence="10 11">
    <name type="scientific">Intoshia linei</name>
    <dbReference type="NCBI Taxonomy" id="1819745"/>
    <lineage>
        <taxon>Eukaryota</taxon>
        <taxon>Metazoa</taxon>
        <taxon>Spiralia</taxon>
        <taxon>Lophotrochozoa</taxon>
        <taxon>Mesozoa</taxon>
        <taxon>Orthonectida</taxon>
        <taxon>Rhopaluridae</taxon>
        <taxon>Intoshia</taxon>
    </lineage>
</organism>
<dbReference type="EMBL" id="LWCA01003079">
    <property type="protein sequence ID" value="OAF63593.1"/>
    <property type="molecule type" value="Genomic_DNA"/>
</dbReference>
<dbReference type="Proteomes" id="UP000078046">
    <property type="component" value="Unassembled WGS sequence"/>
</dbReference>
<keyword evidence="4" id="KW-0677">Repeat</keyword>
<dbReference type="GO" id="GO:0030030">
    <property type="term" value="P:cell projection organization"/>
    <property type="evidence" value="ECO:0007669"/>
    <property type="project" value="UniProtKB-KW"/>
</dbReference>
<dbReference type="Pfam" id="PF23145">
    <property type="entry name" value="Zf_2nd_IFT121"/>
    <property type="match status" value="1"/>
</dbReference>
<evidence type="ECO:0000256" key="5">
    <source>
        <dbReference type="ARBA" id="ARBA00022794"/>
    </source>
</evidence>
<evidence type="ECO:0000313" key="11">
    <source>
        <dbReference type="Proteomes" id="UP000078046"/>
    </source>
</evidence>
<evidence type="ECO:0000256" key="8">
    <source>
        <dbReference type="ARBA" id="ARBA00023273"/>
    </source>
</evidence>
<keyword evidence="11" id="KW-1185">Reference proteome</keyword>
<evidence type="ECO:0000256" key="2">
    <source>
        <dbReference type="ARBA" id="ARBA00022490"/>
    </source>
</evidence>
<keyword evidence="5" id="KW-0970">Cilium biogenesis/degradation</keyword>
<keyword evidence="3" id="KW-0853">WD repeat</keyword>
<keyword evidence="2" id="KW-0963">Cytoplasm</keyword>
<evidence type="ECO:0000256" key="7">
    <source>
        <dbReference type="ARBA" id="ARBA00023212"/>
    </source>
</evidence>
<evidence type="ECO:0000313" key="10">
    <source>
        <dbReference type="EMBL" id="OAF63593.1"/>
    </source>
</evidence>
<name>A0A177AQE0_9BILA</name>